<evidence type="ECO:0000313" key="2">
    <source>
        <dbReference type="Proteomes" id="UP000735302"/>
    </source>
</evidence>
<gene>
    <name evidence="1" type="ORF">PoB_004971800</name>
</gene>
<evidence type="ECO:0000313" key="1">
    <source>
        <dbReference type="EMBL" id="GFO23213.1"/>
    </source>
</evidence>
<accession>A0AAV4BUC4</accession>
<keyword evidence="2" id="KW-1185">Reference proteome</keyword>
<dbReference type="EMBL" id="BLXT01005502">
    <property type="protein sequence ID" value="GFO23213.1"/>
    <property type="molecule type" value="Genomic_DNA"/>
</dbReference>
<dbReference type="AlphaFoldDB" id="A0AAV4BUC4"/>
<proteinExistence type="predicted"/>
<protein>
    <submittedName>
        <fullName evidence="1">Uncharacterized protein</fullName>
    </submittedName>
</protein>
<dbReference type="Proteomes" id="UP000735302">
    <property type="component" value="Unassembled WGS sequence"/>
</dbReference>
<organism evidence="1 2">
    <name type="scientific">Plakobranchus ocellatus</name>
    <dbReference type="NCBI Taxonomy" id="259542"/>
    <lineage>
        <taxon>Eukaryota</taxon>
        <taxon>Metazoa</taxon>
        <taxon>Spiralia</taxon>
        <taxon>Lophotrochozoa</taxon>
        <taxon>Mollusca</taxon>
        <taxon>Gastropoda</taxon>
        <taxon>Heterobranchia</taxon>
        <taxon>Euthyneura</taxon>
        <taxon>Panpulmonata</taxon>
        <taxon>Sacoglossa</taxon>
        <taxon>Placobranchoidea</taxon>
        <taxon>Plakobranchidae</taxon>
        <taxon>Plakobranchus</taxon>
    </lineage>
</organism>
<name>A0AAV4BUC4_9GAST</name>
<sequence length="114" mass="12095">MFAQTQSGFSQGLAVTRPLRRVADVWQVMLSSGDTGTSAGVWAGMDVQVTSLVRVAADSSLSTLSVCKGGRMTPRRAKFLASRYRRAPLIGCSLFAPPPSLSIFFLATHGYGPG</sequence>
<comment type="caution">
    <text evidence="1">The sequence shown here is derived from an EMBL/GenBank/DDBJ whole genome shotgun (WGS) entry which is preliminary data.</text>
</comment>
<reference evidence="1 2" key="1">
    <citation type="journal article" date="2021" name="Elife">
        <title>Chloroplast acquisition without the gene transfer in kleptoplastic sea slugs, Plakobranchus ocellatus.</title>
        <authorList>
            <person name="Maeda T."/>
            <person name="Takahashi S."/>
            <person name="Yoshida T."/>
            <person name="Shimamura S."/>
            <person name="Takaki Y."/>
            <person name="Nagai Y."/>
            <person name="Toyoda A."/>
            <person name="Suzuki Y."/>
            <person name="Arimoto A."/>
            <person name="Ishii H."/>
            <person name="Satoh N."/>
            <person name="Nishiyama T."/>
            <person name="Hasebe M."/>
            <person name="Maruyama T."/>
            <person name="Minagawa J."/>
            <person name="Obokata J."/>
            <person name="Shigenobu S."/>
        </authorList>
    </citation>
    <scope>NUCLEOTIDE SEQUENCE [LARGE SCALE GENOMIC DNA]</scope>
</reference>